<keyword evidence="1" id="KW-0732">Signal</keyword>
<dbReference type="EMBL" id="JABANP010000352">
    <property type="protein sequence ID" value="KAF4683675.1"/>
    <property type="molecule type" value="Genomic_DNA"/>
</dbReference>
<dbReference type="AlphaFoldDB" id="A0A7J6NIL9"/>
<feature type="signal peptide" evidence="1">
    <location>
        <begin position="1"/>
        <end position="18"/>
    </location>
</feature>
<feature type="chain" id="PRO_5029658833" evidence="1">
    <location>
        <begin position="19"/>
        <end position="385"/>
    </location>
</feature>
<evidence type="ECO:0000313" key="2">
    <source>
        <dbReference type="EMBL" id="KAF4683675.1"/>
    </source>
</evidence>
<proteinExistence type="predicted"/>
<protein>
    <submittedName>
        <fullName evidence="2">Uncharacterized protein</fullName>
    </submittedName>
</protein>
<reference evidence="2 3" key="1">
    <citation type="submission" date="2020-04" db="EMBL/GenBank/DDBJ databases">
        <title>Perkinsus olseni comparative genomics.</title>
        <authorList>
            <person name="Bogema D.R."/>
        </authorList>
    </citation>
    <scope>NUCLEOTIDE SEQUENCE [LARGE SCALE GENOMIC DNA]</scope>
    <source>
        <strain evidence="2">00978-12</strain>
    </source>
</reference>
<evidence type="ECO:0000256" key="1">
    <source>
        <dbReference type="SAM" id="SignalP"/>
    </source>
</evidence>
<organism evidence="2 3">
    <name type="scientific">Perkinsus olseni</name>
    <name type="common">Perkinsus atlanticus</name>
    <dbReference type="NCBI Taxonomy" id="32597"/>
    <lineage>
        <taxon>Eukaryota</taxon>
        <taxon>Sar</taxon>
        <taxon>Alveolata</taxon>
        <taxon>Perkinsozoa</taxon>
        <taxon>Perkinsea</taxon>
        <taxon>Perkinsida</taxon>
        <taxon>Perkinsidae</taxon>
        <taxon>Perkinsus</taxon>
    </lineage>
</organism>
<sequence length="385" mass="44666">MRVYLVVIGSTLTWLANAEYKYYCKFFEELLAQCIGRPIGGPVTTLSQHGALTHPDRPNEVRYVSEVCRVKDRPTGSAEGSLKVHSRVKCDIEIGVGVRLHETSISYEREKRIFDIPSYYFLTNQITGTSYQFAKLRPIAPEDVVLRRSQSIGTTAATFVSHAPRYWRAILTEEVSRAQDAPPGCFKLPGRADRDRPRYVIRRQRRPKFQVRMDNGTLKNLTALDTFDEMMRLETSPGQYDDDTPIRAEAFIFEYSWLGESHRAIMVTFKGESAILFDTSMRPLRSSEYKYFSSVRYPNRYREAQSLCSVDPSKWRCYWDIIELRLIQKHVAVHGYRKNINYALVPGRFELGFRQDESLDAQVWVDKDHGRHHSGWISETLRRRG</sequence>
<evidence type="ECO:0000313" key="3">
    <source>
        <dbReference type="Proteomes" id="UP000541610"/>
    </source>
</evidence>
<comment type="caution">
    <text evidence="2">The sequence shown here is derived from an EMBL/GenBank/DDBJ whole genome shotgun (WGS) entry which is preliminary data.</text>
</comment>
<gene>
    <name evidence="2" type="ORF">FOZ60_008808</name>
</gene>
<name>A0A7J6NIL9_PEROL</name>
<accession>A0A7J6NIL9</accession>
<dbReference type="Proteomes" id="UP000541610">
    <property type="component" value="Unassembled WGS sequence"/>
</dbReference>